<gene>
    <name evidence="10" type="ORF">PVAP13_8KG257400</name>
</gene>
<dbReference type="PROSITE" id="PS00107">
    <property type="entry name" value="PROTEIN_KINASE_ATP"/>
    <property type="match status" value="1"/>
</dbReference>
<keyword evidence="11" id="KW-1185">Reference proteome</keyword>
<keyword evidence="1" id="KW-0723">Serine/threonine-protein kinase</keyword>
<dbReference type="GO" id="GO:0004674">
    <property type="term" value="F:protein serine/threonine kinase activity"/>
    <property type="evidence" value="ECO:0007669"/>
    <property type="project" value="UniProtKB-KW"/>
</dbReference>
<feature type="chain" id="PRO_5044157125" description="Protein kinase domain-containing protein" evidence="8">
    <location>
        <begin position="25"/>
        <end position="757"/>
    </location>
</feature>
<organism evidence="10 11">
    <name type="scientific">Panicum virgatum</name>
    <name type="common">Blackwell switchgrass</name>
    <dbReference type="NCBI Taxonomy" id="38727"/>
    <lineage>
        <taxon>Eukaryota</taxon>
        <taxon>Viridiplantae</taxon>
        <taxon>Streptophyta</taxon>
        <taxon>Embryophyta</taxon>
        <taxon>Tracheophyta</taxon>
        <taxon>Spermatophyta</taxon>
        <taxon>Magnoliopsida</taxon>
        <taxon>Liliopsida</taxon>
        <taxon>Poales</taxon>
        <taxon>Poaceae</taxon>
        <taxon>PACMAD clade</taxon>
        <taxon>Panicoideae</taxon>
        <taxon>Panicodae</taxon>
        <taxon>Paniceae</taxon>
        <taxon>Panicinae</taxon>
        <taxon>Panicum</taxon>
        <taxon>Panicum sect. Hiantes</taxon>
    </lineage>
</organism>
<keyword evidence="8" id="KW-0732">Signal</keyword>
<feature type="binding site" evidence="6">
    <location>
        <position position="424"/>
    </location>
    <ligand>
        <name>ATP</name>
        <dbReference type="ChEBI" id="CHEBI:30616"/>
    </ligand>
</feature>
<keyword evidence="7" id="KW-0812">Transmembrane</keyword>
<dbReference type="InterPro" id="IPR008271">
    <property type="entry name" value="Ser/Thr_kinase_AS"/>
</dbReference>
<dbReference type="Gene3D" id="2.60.120.200">
    <property type="match status" value="1"/>
</dbReference>
<dbReference type="EMBL" id="CM029051">
    <property type="protein sequence ID" value="KAG2562353.1"/>
    <property type="molecule type" value="Genomic_DNA"/>
</dbReference>
<evidence type="ECO:0000256" key="1">
    <source>
        <dbReference type="ARBA" id="ARBA00022527"/>
    </source>
</evidence>
<keyword evidence="3 6" id="KW-0547">Nucleotide-binding</keyword>
<dbReference type="Gene3D" id="3.30.200.20">
    <property type="entry name" value="Phosphorylase Kinase, domain 1"/>
    <property type="match status" value="1"/>
</dbReference>
<keyword evidence="2" id="KW-0808">Transferase</keyword>
<evidence type="ECO:0000256" key="8">
    <source>
        <dbReference type="SAM" id="SignalP"/>
    </source>
</evidence>
<dbReference type="PROSITE" id="PS50011">
    <property type="entry name" value="PROTEIN_KINASE_DOM"/>
    <property type="match status" value="1"/>
</dbReference>
<dbReference type="GO" id="GO:0051707">
    <property type="term" value="P:response to other organism"/>
    <property type="evidence" value="ECO:0007669"/>
    <property type="project" value="UniProtKB-ARBA"/>
</dbReference>
<dbReference type="InterPro" id="IPR050528">
    <property type="entry name" value="L-type_Lectin-RKs"/>
</dbReference>
<dbReference type="Pfam" id="PF07714">
    <property type="entry name" value="PK_Tyr_Ser-Thr"/>
    <property type="match status" value="1"/>
</dbReference>
<reference evidence="10 11" key="1">
    <citation type="submission" date="2020-05" db="EMBL/GenBank/DDBJ databases">
        <title>WGS assembly of Panicum virgatum.</title>
        <authorList>
            <person name="Lovell J.T."/>
            <person name="Jenkins J."/>
            <person name="Shu S."/>
            <person name="Juenger T.E."/>
            <person name="Schmutz J."/>
        </authorList>
    </citation>
    <scope>NUCLEOTIDE SEQUENCE [LARGE SCALE GENOMIC DNA]</scope>
    <source>
        <strain evidence="10">AP13</strain>
        <strain evidence="11">cv. AP13</strain>
    </source>
</reference>
<dbReference type="OrthoDB" id="676172at2759"/>
<dbReference type="Gene3D" id="1.10.510.10">
    <property type="entry name" value="Transferase(Phosphotransferase) domain 1"/>
    <property type="match status" value="1"/>
</dbReference>
<evidence type="ECO:0000256" key="2">
    <source>
        <dbReference type="ARBA" id="ARBA00022679"/>
    </source>
</evidence>
<proteinExistence type="predicted"/>
<dbReference type="GO" id="GO:0005524">
    <property type="term" value="F:ATP binding"/>
    <property type="evidence" value="ECO:0007669"/>
    <property type="project" value="UniProtKB-UniRule"/>
</dbReference>
<keyword evidence="4" id="KW-0418">Kinase</keyword>
<evidence type="ECO:0000256" key="4">
    <source>
        <dbReference type="ARBA" id="ARBA00022777"/>
    </source>
</evidence>
<comment type="caution">
    <text evidence="10">The sequence shown here is derived from an EMBL/GenBank/DDBJ whole genome shotgun (WGS) entry which is preliminary data.</text>
</comment>
<sequence length="757" mass="83519">MGLLPSSNKLQAIISILFLPPVLLVPCSYSKSCPDSDEPPPSLGKFNYDSTLDTKSQCTIANDSGLFANISWQELADMSDAGAGERPSMYVIPGSTSSVRLITYNEEACVLGASFNVSFTMSLYPPSWNETTAGQSNTSSIRGVAFLAMPDIVNVFRANETLTKLLALGARGSLILSNPRSWTAPIAGAGSVSGDLGWLPSDASLPLDDPPSRHLVIRITGIRQPAEERYTVWIEYDGRRRILAVYIGAGGKSKGRPEKAVVTLDQVRYRDPVHRTACFGLFSSLGQLKQVHTWSTEGDELPDSEYFILENIARLKRARRQRLRMTVGSVAGSVSATAAVAVAAAFYFRSKQRRWKKEQEKLTRIMQRLPGVPTQVDFTDIRKATAGFHETTRLGTGGFSSVYRCRLPAASTSSSSTAEVAVKKFTRGVHEERYEDFLAEVSIINRLRHKNVVPLVGWSYHKGEPLLIYEYMKNGSLDQHLFRRGGDGEQRHQQEETSIRQWHTRYSIVRDIATGLHYVHHEHEPMVLHRDIKASNIMLDSNFHARVGDFGIACTVAADRSSATGMVGTWGYIAPDYAMSHRATRQTDIYAFGVLVLEIVTGKKNMDVPTEDGHISGWVWRLHGEGQLLEAVDGVVLTQSRMNPEEIAGQAKRLLLLGLACTNPNPSSRPSMAEAVQVITKLAPPPEVPLERPKFVWPPEPEEWRSLDDSDNSTTVMSNFGASFASTVDISTPRAEAFQGSCAIRAEGRQQLPHESP</sequence>
<dbReference type="EMBL" id="CM029051">
    <property type="protein sequence ID" value="KAG2562350.1"/>
    <property type="molecule type" value="Genomic_DNA"/>
</dbReference>
<evidence type="ECO:0000313" key="11">
    <source>
        <dbReference type="Proteomes" id="UP000823388"/>
    </source>
</evidence>
<keyword evidence="7" id="KW-1133">Transmembrane helix</keyword>
<evidence type="ECO:0000313" key="10">
    <source>
        <dbReference type="EMBL" id="KAG2562350.1"/>
    </source>
</evidence>
<dbReference type="SMART" id="SM00220">
    <property type="entry name" value="S_TKc"/>
    <property type="match status" value="1"/>
</dbReference>
<feature type="transmembrane region" description="Helical" evidence="7">
    <location>
        <begin position="325"/>
        <end position="348"/>
    </location>
</feature>
<dbReference type="SUPFAM" id="SSF56112">
    <property type="entry name" value="Protein kinase-like (PK-like)"/>
    <property type="match status" value="1"/>
</dbReference>
<dbReference type="Proteomes" id="UP000823388">
    <property type="component" value="Chromosome 8K"/>
</dbReference>
<dbReference type="PROSITE" id="PS00108">
    <property type="entry name" value="PROTEIN_KINASE_ST"/>
    <property type="match status" value="1"/>
</dbReference>
<evidence type="ECO:0000256" key="3">
    <source>
        <dbReference type="ARBA" id="ARBA00022741"/>
    </source>
</evidence>
<keyword evidence="5 6" id="KW-0067">ATP-binding</keyword>
<name>A0A8T0PL54_PANVG</name>
<accession>A0A8T0PL54</accession>
<dbReference type="InterPro" id="IPR017441">
    <property type="entry name" value="Protein_kinase_ATP_BS"/>
</dbReference>
<dbReference type="AlphaFoldDB" id="A0A8T0PL54"/>
<dbReference type="PANTHER" id="PTHR27007">
    <property type="match status" value="1"/>
</dbReference>
<evidence type="ECO:0000256" key="7">
    <source>
        <dbReference type="SAM" id="Phobius"/>
    </source>
</evidence>
<keyword evidence="7" id="KW-0472">Membrane</keyword>
<evidence type="ECO:0000256" key="6">
    <source>
        <dbReference type="PROSITE-ProRule" id="PRU10141"/>
    </source>
</evidence>
<evidence type="ECO:0000259" key="9">
    <source>
        <dbReference type="PROSITE" id="PS50011"/>
    </source>
</evidence>
<dbReference type="InterPro" id="IPR011009">
    <property type="entry name" value="Kinase-like_dom_sf"/>
</dbReference>
<dbReference type="InterPro" id="IPR001245">
    <property type="entry name" value="Ser-Thr/Tyr_kinase_cat_dom"/>
</dbReference>
<dbReference type="FunFam" id="1.10.510.10:FF:000444">
    <property type="entry name" value="probable L-type lectin-domain containing receptor kinase S.5"/>
    <property type="match status" value="1"/>
</dbReference>
<evidence type="ECO:0000256" key="5">
    <source>
        <dbReference type="ARBA" id="ARBA00022840"/>
    </source>
</evidence>
<dbReference type="InterPro" id="IPR000719">
    <property type="entry name" value="Prot_kinase_dom"/>
</dbReference>
<dbReference type="EMBL" id="CM029051">
    <property type="protein sequence ID" value="KAG2562351.1"/>
    <property type="molecule type" value="Genomic_DNA"/>
</dbReference>
<feature type="signal peptide" evidence="8">
    <location>
        <begin position="1"/>
        <end position="24"/>
    </location>
</feature>
<protein>
    <recommendedName>
        <fullName evidence="9">Protein kinase domain-containing protein</fullName>
    </recommendedName>
</protein>
<feature type="domain" description="Protein kinase" evidence="9">
    <location>
        <begin position="388"/>
        <end position="682"/>
    </location>
</feature>